<dbReference type="PANTHER" id="PTHR33376:SF4">
    <property type="entry name" value="SIALIC ACID-BINDING PERIPLASMIC PROTEIN SIAP"/>
    <property type="match status" value="1"/>
</dbReference>
<gene>
    <name evidence="5" type="primary">siaP_3</name>
    <name evidence="5" type="ORF">LOM8899_02304</name>
</gene>
<dbReference type="CDD" id="cd13602">
    <property type="entry name" value="PBP2_TRAP_BpDctp6_7"/>
    <property type="match status" value="1"/>
</dbReference>
<evidence type="ECO:0000256" key="3">
    <source>
        <dbReference type="ARBA" id="ARBA00022764"/>
    </source>
</evidence>
<dbReference type="GO" id="GO:0055085">
    <property type="term" value="P:transmembrane transport"/>
    <property type="evidence" value="ECO:0007669"/>
    <property type="project" value="InterPro"/>
</dbReference>
<dbReference type="InterPro" id="IPR038404">
    <property type="entry name" value="TRAP_DctP_sf"/>
</dbReference>
<protein>
    <submittedName>
        <fullName evidence="5">Sialic acid-binding periplasmic protein SiaP</fullName>
    </submittedName>
</protein>
<organism evidence="5 6">
    <name type="scientific">Flavimaricola marinus</name>
    <dbReference type="NCBI Taxonomy" id="1819565"/>
    <lineage>
        <taxon>Bacteria</taxon>
        <taxon>Pseudomonadati</taxon>
        <taxon>Pseudomonadota</taxon>
        <taxon>Alphaproteobacteria</taxon>
        <taxon>Rhodobacterales</taxon>
        <taxon>Paracoccaceae</taxon>
        <taxon>Flavimaricola</taxon>
    </lineage>
</organism>
<dbReference type="Pfam" id="PF03480">
    <property type="entry name" value="DctP"/>
    <property type="match status" value="1"/>
</dbReference>
<dbReference type="Gene3D" id="3.40.190.170">
    <property type="entry name" value="Bacterial extracellular solute-binding protein, family 7"/>
    <property type="match status" value="1"/>
</dbReference>
<dbReference type="InterPro" id="IPR018389">
    <property type="entry name" value="DctP_fam"/>
</dbReference>
<keyword evidence="6" id="KW-1185">Reference proteome</keyword>
<proteinExistence type="predicted"/>
<evidence type="ECO:0000313" key="6">
    <source>
        <dbReference type="Proteomes" id="UP000201613"/>
    </source>
</evidence>
<dbReference type="RefSeq" id="WP_093992361.1">
    <property type="nucleotide sequence ID" value="NZ_FXZK01000004.1"/>
</dbReference>
<evidence type="ECO:0000256" key="1">
    <source>
        <dbReference type="ARBA" id="ARBA00004418"/>
    </source>
</evidence>
<dbReference type="Proteomes" id="UP000201613">
    <property type="component" value="Unassembled WGS sequence"/>
</dbReference>
<evidence type="ECO:0000256" key="4">
    <source>
        <dbReference type="SAM" id="SignalP"/>
    </source>
</evidence>
<evidence type="ECO:0000256" key="2">
    <source>
        <dbReference type="ARBA" id="ARBA00022729"/>
    </source>
</evidence>
<feature type="chain" id="PRO_5011969188" evidence="4">
    <location>
        <begin position="22"/>
        <end position="326"/>
    </location>
</feature>
<dbReference type="PANTHER" id="PTHR33376">
    <property type="match status" value="1"/>
</dbReference>
<evidence type="ECO:0000313" key="5">
    <source>
        <dbReference type="EMBL" id="SMY08155.1"/>
    </source>
</evidence>
<feature type="signal peptide" evidence="4">
    <location>
        <begin position="1"/>
        <end position="21"/>
    </location>
</feature>
<reference evidence="6" key="1">
    <citation type="submission" date="2017-05" db="EMBL/GenBank/DDBJ databases">
        <authorList>
            <person name="Rodrigo-Torres L."/>
            <person name="Arahal R. D."/>
            <person name="Lucena T."/>
        </authorList>
    </citation>
    <scope>NUCLEOTIDE SEQUENCE [LARGE SCALE GENOMIC DNA]</scope>
    <source>
        <strain evidence="6">CECT 8899</strain>
    </source>
</reference>
<dbReference type="NCBIfam" id="NF037995">
    <property type="entry name" value="TRAP_S1"/>
    <property type="match status" value="1"/>
</dbReference>
<dbReference type="GO" id="GO:0042597">
    <property type="term" value="C:periplasmic space"/>
    <property type="evidence" value="ECO:0007669"/>
    <property type="project" value="UniProtKB-SubCell"/>
</dbReference>
<dbReference type="OrthoDB" id="9783941at2"/>
<sequence length="326" mass="35720">MFLKPLLTASALALVSTSAIAQTVWDISIPWGPAEFHTVNAENFASAVTEATGGEVEMIIHPGGSLGVRANESLRAVEDGAVPMAEYALFQNVGDLPILGIESIPFLISDYSELRRMHDLVRPVWEEALMDRNQMALYIVPWPSQNFFTKEPLETAADMEGVRMRVYDANTSTMITNLGMTAQQMNNPDIIPALATGRLDAVMTSGSTAAAQKYWEFLNHTYNTNHLWASNAMTVNLDVWGEISEENQQIILDLAAEMEPGFWAISEAEHATRMEELMANGMTVQAPSEELATMMRDATKDMADDFIAANPEAGDIIAQFRAGAAN</sequence>
<dbReference type="AlphaFoldDB" id="A0A238LFF4"/>
<keyword evidence="2 4" id="KW-0732">Signal</keyword>
<accession>A0A238LFF4</accession>
<keyword evidence="3" id="KW-0574">Periplasm</keyword>
<comment type="subcellular location">
    <subcellularLocation>
        <location evidence="1">Periplasm</location>
    </subcellularLocation>
</comment>
<name>A0A238LFF4_9RHOB</name>
<dbReference type="EMBL" id="FXZK01000004">
    <property type="protein sequence ID" value="SMY08155.1"/>
    <property type="molecule type" value="Genomic_DNA"/>
</dbReference>